<accession>A0A432ZUG9</accession>
<feature type="transmembrane region" description="Helical" evidence="1">
    <location>
        <begin position="115"/>
        <end position="136"/>
    </location>
</feature>
<organism evidence="3 4">
    <name type="scientific">Idiomarina tyrosinivorans</name>
    <dbReference type="NCBI Taxonomy" id="1445662"/>
    <lineage>
        <taxon>Bacteria</taxon>
        <taxon>Pseudomonadati</taxon>
        <taxon>Pseudomonadota</taxon>
        <taxon>Gammaproteobacteria</taxon>
        <taxon>Alteromonadales</taxon>
        <taxon>Idiomarinaceae</taxon>
        <taxon>Idiomarina</taxon>
    </lineage>
</organism>
<feature type="transmembrane region" description="Helical" evidence="1">
    <location>
        <begin position="63"/>
        <end position="84"/>
    </location>
</feature>
<reference evidence="3 4" key="1">
    <citation type="journal article" date="2011" name="Front. Microbiol.">
        <title>Genomic signatures of strain selection and enhancement in Bacillus atrophaeus var. globigii, a historical biowarfare simulant.</title>
        <authorList>
            <person name="Gibbons H.S."/>
            <person name="Broomall S.M."/>
            <person name="McNew L.A."/>
            <person name="Daligault H."/>
            <person name="Chapman C."/>
            <person name="Bruce D."/>
            <person name="Karavis M."/>
            <person name="Krepps M."/>
            <person name="McGregor P.A."/>
            <person name="Hong C."/>
            <person name="Park K.H."/>
            <person name="Akmal A."/>
            <person name="Feldman A."/>
            <person name="Lin J.S."/>
            <person name="Chang W.E."/>
            <person name="Higgs B.W."/>
            <person name="Demirev P."/>
            <person name="Lindquist J."/>
            <person name="Liem A."/>
            <person name="Fochler E."/>
            <person name="Read T.D."/>
            <person name="Tapia R."/>
            <person name="Johnson S."/>
            <person name="Bishop-Lilly K.A."/>
            <person name="Detter C."/>
            <person name="Han C."/>
            <person name="Sozhamannan S."/>
            <person name="Rosenzweig C.N."/>
            <person name="Skowronski E.W."/>
        </authorList>
    </citation>
    <scope>NUCLEOTIDE SEQUENCE [LARGE SCALE GENOMIC DNA]</scope>
    <source>
        <strain evidence="3 4">CC-PW-9</strain>
    </source>
</reference>
<feature type="transmembrane region" description="Helical" evidence="1">
    <location>
        <begin position="148"/>
        <end position="169"/>
    </location>
</feature>
<dbReference type="PANTHER" id="PTHR42208:SF1">
    <property type="entry name" value="HEAVY METAL TRANSPORTER"/>
    <property type="match status" value="1"/>
</dbReference>
<feature type="domain" description="Urease accessory protein UreH-like transmembrane" evidence="2">
    <location>
        <begin position="1"/>
        <end position="196"/>
    </location>
</feature>
<keyword evidence="1" id="KW-0812">Transmembrane</keyword>
<dbReference type="Proteomes" id="UP000287996">
    <property type="component" value="Unassembled WGS sequence"/>
</dbReference>
<proteinExistence type="predicted"/>
<evidence type="ECO:0000256" key="1">
    <source>
        <dbReference type="SAM" id="Phobius"/>
    </source>
</evidence>
<comment type="caution">
    <text evidence="3">The sequence shown here is derived from an EMBL/GenBank/DDBJ whole genome shotgun (WGS) entry which is preliminary data.</text>
</comment>
<protein>
    <submittedName>
        <fullName evidence="3">Sulfite exporter TauE/SafE family protein</fullName>
    </submittedName>
</protein>
<dbReference type="PANTHER" id="PTHR42208">
    <property type="entry name" value="HEAVY METAL TRANSPORTER-RELATED"/>
    <property type="match status" value="1"/>
</dbReference>
<dbReference type="OrthoDB" id="9798690at2"/>
<keyword evidence="1" id="KW-0472">Membrane</keyword>
<feature type="transmembrane region" description="Helical" evidence="1">
    <location>
        <begin position="29"/>
        <end position="51"/>
    </location>
</feature>
<dbReference type="InterPro" id="IPR039447">
    <property type="entry name" value="UreH-like_TM_dom"/>
</dbReference>
<feature type="transmembrane region" description="Helical" evidence="1">
    <location>
        <begin position="181"/>
        <end position="203"/>
    </location>
</feature>
<keyword evidence="4" id="KW-1185">Reference proteome</keyword>
<dbReference type="EMBL" id="PIQH01000001">
    <property type="protein sequence ID" value="RUO81557.1"/>
    <property type="molecule type" value="Genomic_DNA"/>
</dbReference>
<dbReference type="AlphaFoldDB" id="A0A432ZUG9"/>
<sequence>MGLAGAGHCFAMCGGLAAAIGMQNKRSRIYLYHLGRLSSYMLLGAIVAAVVDGLGLRMGLTHMVLRWVAGAFLIALGLYITNIWRGLVVIERIALPLWRRIQPLAQRIRRHDGLFMSYLAGAFWGWLPCGLVYSALTWAAISGNAINGALTMLFFGIGTLPAMLFASHFSHALRAVLATKGFRLLMGTLLIVYGLWTWAMLLMH</sequence>
<evidence type="ECO:0000313" key="4">
    <source>
        <dbReference type="Proteomes" id="UP000287996"/>
    </source>
</evidence>
<name>A0A432ZUG9_9GAMM</name>
<evidence type="ECO:0000313" key="3">
    <source>
        <dbReference type="EMBL" id="RUO81557.1"/>
    </source>
</evidence>
<gene>
    <name evidence="3" type="ORF">CWI84_00760</name>
</gene>
<keyword evidence="1" id="KW-1133">Transmembrane helix</keyword>
<evidence type="ECO:0000259" key="2">
    <source>
        <dbReference type="Pfam" id="PF13386"/>
    </source>
</evidence>
<dbReference type="Pfam" id="PF13386">
    <property type="entry name" value="DsbD_2"/>
    <property type="match status" value="1"/>
</dbReference>